<dbReference type="PROSITE" id="PS51257">
    <property type="entry name" value="PROKAR_LIPOPROTEIN"/>
    <property type="match status" value="1"/>
</dbReference>
<evidence type="ECO:0000313" key="1">
    <source>
        <dbReference type="EMBL" id="RWU10991.1"/>
    </source>
</evidence>
<dbReference type="EMBL" id="SAYW01000001">
    <property type="protein sequence ID" value="RWU10991.1"/>
    <property type="molecule type" value="Genomic_DNA"/>
</dbReference>
<sequence>MKRLFLILIAAVAVSCTSNQPKETVAPSNVFVEQKVNEFIAQHPEWTSGETANEEITEKFKREVIRWSNEEQFLNEMPMQFKGLRDTLLNGQGFKIATFTGYNDNTRPSGSVLNYIQLQIDGIVPNDLLKDLNKDKNYHLTGMLYKQGKRADVKVIKVADFKGYDLGKYTFSITKVKPL</sequence>
<keyword evidence="2" id="KW-1185">Reference proteome</keyword>
<dbReference type="Proteomes" id="UP000284120">
    <property type="component" value="Unassembled WGS sequence"/>
</dbReference>
<organism evidence="1 2">
    <name type="scientific">Pedobacter chitinilyticus</name>
    <dbReference type="NCBI Taxonomy" id="2233776"/>
    <lineage>
        <taxon>Bacteria</taxon>
        <taxon>Pseudomonadati</taxon>
        <taxon>Bacteroidota</taxon>
        <taxon>Sphingobacteriia</taxon>
        <taxon>Sphingobacteriales</taxon>
        <taxon>Sphingobacteriaceae</taxon>
        <taxon>Pedobacter</taxon>
    </lineage>
</organism>
<evidence type="ECO:0008006" key="3">
    <source>
        <dbReference type="Google" id="ProtNLM"/>
    </source>
</evidence>
<dbReference type="AlphaFoldDB" id="A0A3S3PQT5"/>
<evidence type="ECO:0000313" key="2">
    <source>
        <dbReference type="Proteomes" id="UP000284120"/>
    </source>
</evidence>
<dbReference type="OrthoDB" id="762581at2"/>
<proteinExistence type="predicted"/>
<reference evidence="1 2" key="1">
    <citation type="submission" date="2018-06" db="EMBL/GenBank/DDBJ databases">
        <title>Pedobacter endophyticus sp. nov., an endophytic bacterium isolated from a leaf of Triticum aestivum.</title>
        <authorList>
            <person name="Zhang L."/>
        </authorList>
    </citation>
    <scope>NUCLEOTIDE SEQUENCE [LARGE SCALE GENOMIC DNA]</scope>
    <source>
        <strain evidence="1 2">CM134L-2</strain>
    </source>
</reference>
<accession>A0A3S3PQT5</accession>
<protein>
    <recommendedName>
        <fullName evidence="3">Lipoprotein</fullName>
    </recommendedName>
</protein>
<dbReference type="RefSeq" id="WP_113646475.1">
    <property type="nucleotide sequence ID" value="NZ_QMHN01000001.1"/>
</dbReference>
<name>A0A3S3PQT5_9SPHI</name>
<comment type="caution">
    <text evidence="1">The sequence shown here is derived from an EMBL/GenBank/DDBJ whole genome shotgun (WGS) entry which is preliminary data.</text>
</comment>
<gene>
    <name evidence="1" type="ORF">DPV69_06595</name>
</gene>